<feature type="compositionally biased region" description="Low complexity" evidence="1">
    <location>
        <begin position="10"/>
        <end position="19"/>
    </location>
</feature>
<gene>
    <name evidence="3" type="ORF">PGLA2088_LOCUS46966</name>
</gene>
<accession>A0A813LMN6</accession>
<keyword evidence="2" id="KW-0812">Transmembrane</keyword>
<feature type="compositionally biased region" description="Low complexity" evidence="1">
    <location>
        <begin position="42"/>
        <end position="56"/>
    </location>
</feature>
<reference evidence="3" key="1">
    <citation type="submission" date="2021-02" db="EMBL/GenBank/DDBJ databases">
        <authorList>
            <person name="Dougan E. K."/>
            <person name="Rhodes N."/>
            <person name="Thang M."/>
            <person name="Chan C."/>
        </authorList>
    </citation>
    <scope>NUCLEOTIDE SEQUENCE</scope>
</reference>
<feature type="compositionally biased region" description="Polar residues" evidence="1">
    <location>
        <begin position="20"/>
        <end position="34"/>
    </location>
</feature>
<evidence type="ECO:0000313" key="4">
    <source>
        <dbReference type="Proteomes" id="UP000626109"/>
    </source>
</evidence>
<name>A0A813LMN6_POLGL</name>
<feature type="region of interest" description="Disordered" evidence="1">
    <location>
        <begin position="1"/>
        <end position="56"/>
    </location>
</feature>
<dbReference type="Proteomes" id="UP000626109">
    <property type="component" value="Unassembled WGS sequence"/>
</dbReference>
<dbReference type="EMBL" id="CAJNNW010036375">
    <property type="protein sequence ID" value="CAE8733734.1"/>
    <property type="molecule type" value="Genomic_DNA"/>
</dbReference>
<sequence>MARQREDNSNKNNNNSTNTPQQQMQSDTAETASGSLPDKSQQEQQPPQQQQQQQQEQKLSCGPFASAVSGRRHCCLRGCCYRGCCSPLCSCGLFVSLILLLILILVVGGRLERDAVDSAPDTDELYRSKEVCGASGQTHVSLLLARAAGDEVVNCGACGACSTSHDISVYSSTLETLTDKATRCALWSLLGEGGVRDCFAQQIQFTKPCEDCWVENVMCDQRNCKWTCLQMVLTGQRKNAGGDGKLNDCLECDEELCGPAFYRCARANRRTSGLVSDIGRKSVQNCNKTS</sequence>
<keyword evidence="2" id="KW-1133">Transmembrane helix</keyword>
<protein>
    <submittedName>
        <fullName evidence="3">Uncharacterized protein</fullName>
    </submittedName>
</protein>
<keyword evidence="2" id="KW-0472">Membrane</keyword>
<proteinExistence type="predicted"/>
<evidence type="ECO:0000256" key="2">
    <source>
        <dbReference type="SAM" id="Phobius"/>
    </source>
</evidence>
<evidence type="ECO:0000313" key="3">
    <source>
        <dbReference type="EMBL" id="CAE8733734.1"/>
    </source>
</evidence>
<organism evidence="3 4">
    <name type="scientific">Polarella glacialis</name>
    <name type="common">Dinoflagellate</name>
    <dbReference type="NCBI Taxonomy" id="89957"/>
    <lineage>
        <taxon>Eukaryota</taxon>
        <taxon>Sar</taxon>
        <taxon>Alveolata</taxon>
        <taxon>Dinophyceae</taxon>
        <taxon>Suessiales</taxon>
        <taxon>Suessiaceae</taxon>
        <taxon>Polarella</taxon>
    </lineage>
</organism>
<dbReference type="PANTHER" id="PTHR40535:SF1">
    <property type="entry name" value="CHROMOSOME UNDETERMINED SCAFFOLD_9, WHOLE GENOME SHOTGUN SEQUENCE"/>
    <property type="match status" value="1"/>
</dbReference>
<evidence type="ECO:0000256" key="1">
    <source>
        <dbReference type="SAM" id="MobiDB-lite"/>
    </source>
</evidence>
<feature type="transmembrane region" description="Helical" evidence="2">
    <location>
        <begin position="92"/>
        <end position="111"/>
    </location>
</feature>
<dbReference type="AlphaFoldDB" id="A0A813LMN6"/>
<comment type="caution">
    <text evidence="3">The sequence shown here is derived from an EMBL/GenBank/DDBJ whole genome shotgun (WGS) entry which is preliminary data.</text>
</comment>
<dbReference type="PANTHER" id="PTHR40535">
    <property type="entry name" value="CHROMOSOME UNDETERMINED SCAFFOLD_9, WHOLE GENOME SHOTGUN SEQUENCE"/>
    <property type="match status" value="1"/>
</dbReference>